<organism evidence="1 2">
    <name type="scientific">Aspergillus tanneri</name>
    <dbReference type="NCBI Taxonomy" id="1220188"/>
    <lineage>
        <taxon>Eukaryota</taxon>
        <taxon>Fungi</taxon>
        <taxon>Dikarya</taxon>
        <taxon>Ascomycota</taxon>
        <taxon>Pezizomycotina</taxon>
        <taxon>Eurotiomycetes</taxon>
        <taxon>Eurotiomycetidae</taxon>
        <taxon>Eurotiales</taxon>
        <taxon>Aspergillaceae</taxon>
        <taxon>Aspergillus</taxon>
        <taxon>Aspergillus subgen. Circumdati</taxon>
    </lineage>
</organism>
<evidence type="ECO:0000313" key="2">
    <source>
        <dbReference type="Proteomes" id="UP000308092"/>
    </source>
</evidence>
<dbReference type="EMBL" id="SOSA01001376">
    <property type="protein sequence ID" value="THC87219.1"/>
    <property type="molecule type" value="Genomic_DNA"/>
</dbReference>
<protein>
    <submittedName>
        <fullName evidence="1">Uncharacterized protein</fullName>
    </submittedName>
</protein>
<dbReference type="AlphaFoldDB" id="A0A4S3IXX0"/>
<name>A0A4S3IXX0_9EURO</name>
<dbReference type="VEuPathDB" id="FungiDB:EYZ11_013336"/>
<sequence length="122" mass="14118">MKSLPSHNLSHRPRESLIAAPLETWAAEVPHRRQYAFYTSATAYTHASGSIMLEQTVDHGSSTRVEMFTPRDWPHLPGAVDNRPPYWVREWNTRRPTLYIGVTRALQARQAVTLKRKPERQK</sequence>
<comment type="caution">
    <text evidence="1">The sequence shown here is derived from an EMBL/GenBank/DDBJ whole genome shotgun (WGS) entry which is preliminary data.</text>
</comment>
<gene>
    <name evidence="1" type="ORF">EYZ11_013336</name>
</gene>
<keyword evidence="2" id="KW-1185">Reference proteome</keyword>
<reference evidence="1 2" key="1">
    <citation type="submission" date="2019-03" db="EMBL/GenBank/DDBJ databases">
        <title>The genome sequence of a newly discovered highly antifungal drug resistant Aspergillus species, Aspergillus tanneri NIH 1004.</title>
        <authorList>
            <person name="Mounaud S."/>
            <person name="Singh I."/>
            <person name="Joardar V."/>
            <person name="Pakala S."/>
            <person name="Pakala S."/>
            <person name="Venepally P."/>
            <person name="Hoover J."/>
            <person name="Nierman W."/>
            <person name="Chung J."/>
            <person name="Losada L."/>
        </authorList>
    </citation>
    <scope>NUCLEOTIDE SEQUENCE [LARGE SCALE GENOMIC DNA]</scope>
    <source>
        <strain evidence="1 2">NIH1004</strain>
    </source>
</reference>
<evidence type="ECO:0000313" key="1">
    <source>
        <dbReference type="EMBL" id="THC87219.1"/>
    </source>
</evidence>
<dbReference type="Proteomes" id="UP000308092">
    <property type="component" value="Unassembled WGS sequence"/>
</dbReference>
<accession>A0A4S3IXX0</accession>
<proteinExistence type="predicted"/>